<evidence type="ECO:0000313" key="2">
    <source>
        <dbReference type="EMBL" id="AZG76775.1"/>
    </source>
</evidence>
<feature type="transmembrane region" description="Helical" evidence="1">
    <location>
        <begin position="74"/>
        <end position="96"/>
    </location>
</feature>
<name>A0A3G8M5W5_9HYPH</name>
<sequence>MLFGLQIAAITSVTLCVIPAGAHFFERANKMALSPADYMTVQQIYAGWAYFGIAVVLVLVTTLAHAIAVRRNRIAAVLSFASFVTLTGTQAIFWTWTYPVNVATQNWTRMPPAFEAARRQWEDSHAVAALLVFAALLLLAASALLHNSKNARRTN</sequence>
<accession>A0A3G8M5W5</accession>
<protein>
    <recommendedName>
        <fullName evidence="4">DUF1772 domain-containing protein</fullName>
    </recommendedName>
</protein>
<evidence type="ECO:0000256" key="1">
    <source>
        <dbReference type="SAM" id="Phobius"/>
    </source>
</evidence>
<dbReference type="Proteomes" id="UP000273982">
    <property type="component" value="Chromosome"/>
</dbReference>
<gene>
    <name evidence="2" type="ORF">EHO51_08560</name>
</gene>
<evidence type="ECO:0008006" key="4">
    <source>
        <dbReference type="Google" id="ProtNLM"/>
    </source>
</evidence>
<reference evidence="2 3" key="1">
    <citation type="submission" date="2018-11" db="EMBL/GenBank/DDBJ databases">
        <title>Genome squencing of methanotrophic bacteria isolated from alkaline groundwater in Korea.</title>
        <authorList>
            <person name="Nguyen L.N."/>
        </authorList>
    </citation>
    <scope>NUCLEOTIDE SEQUENCE [LARGE SCALE GENOMIC DNA]</scope>
    <source>
        <strain evidence="2 3">GW6</strain>
    </source>
</reference>
<organism evidence="2 3">
    <name type="scientific">Methylocystis rosea</name>
    <dbReference type="NCBI Taxonomy" id="173366"/>
    <lineage>
        <taxon>Bacteria</taxon>
        <taxon>Pseudomonadati</taxon>
        <taxon>Pseudomonadota</taxon>
        <taxon>Alphaproteobacteria</taxon>
        <taxon>Hyphomicrobiales</taxon>
        <taxon>Methylocystaceae</taxon>
        <taxon>Methylocystis</taxon>
    </lineage>
</organism>
<dbReference type="RefSeq" id="WP_124738532.1">
    <property type="nucleotide sequence ID" value="NZ_CP034086.1"/>
</dbReference>
<keyword evidence="1" id="KW-0812">Transmembrane</keyword>
<dbReference type="EMBL" id="CP034086">
    <property type="protein sequence ID" value="AZG76775.1"/>
    <property type="molecule type" value="Genomic_DNA"/>
</dbReference>
<feature type="transmembrane region" description="Helical" evidence="1">
    <location>
        <begin position="48"/>
        <end position="67"/>
    </location>
</feature>
<evidence type="ECO:0000313" key="3">
    <source>
        <dbReference type="Proteomes" id="UP000273982"/>
    </source>
</evidence>
<proteinExistence type="predicted"/>
<keyword evidence="1" id="KW-0472">Membrane</keyword>
<dbReference type="AlphaFoldDB" id="A0A3G8M5W5"/>
<dbReference type="KEGG" id="mros:EHO51_08560"/>
<feature type="transmembrane region" description="Helical" evidence="1">
    <location>
        <begin position="126"/>
        <end position="145"/>
    </location>
</feature>
<keyword evidence="1" id="KW-1133">Transmembrane helix</keyword>